<keyword evidence="8" id="KW-0315">Glutamine amidotransferase</keyword>
<dbReference type="GO" id="GO:0006537">
    <property type="term" value="P:glutamate biosynthetic process"/>
    <property type="evidence" value="ECO:0007669"/>
    <property type="project" value="UniProtKB-KW"/>
</dbReference>
<proteinExistence type="inferred from homology"/>
<keyword evidence="6" id="KW-0288">FMN</keyword>
<dbReference type="GO" id="GO:0016041">
    <property type="term" value="F:glutamate synthase (ferredoxin) activity"/>
    <property type="evidence" value="ECO:0007669"/>
    <property type="project" value="UniProtKB-EC"/>
</dbReference>
<comment type="cofactor">
    <cofactor evidence="2">
        <name>[3Fe-4S] cluster</name>
        <dbReference type="ChEBI" id="CHEBI:21137"/>
    </cofactor>
</comment>
<evidence type="ECO:0000256" key="12">
    <source>
        <dbReference type="ARBA" id="ARBA00023164"/>
    </source>
</evidence>
<dbReference type="GO" id="GO:0051538">
    <property type="term" value="F:3 iron, 4 sulfur cluster binding"/>
    <property type="evidence" value="ECO:0007669"/>
    <property type="project" value="UniProtKB-KW"/>
</dbReference>
<dbReference type="InterPro" id="IPR029055">
    <property type="entry name" value="Ntn_hydrolases_N"/>
</dbReference>
<dbReference type="PANTHER" id="PTHR11938">
    <property type="entry name" value="FAD NADPH DEHYDROGENASE/OXIDOREDUCTASE"/>
    <property type="match status" value="1"/>
</dbReference>
<keyword evidence="10" id="KW-0408">Iron</keyword>
<feature type="domain" description="Glutamine amidotransferase type-2" evidence="16">
    <location>
        <begin position="22"/>
        <end position="167"/>
    </location>
</feature>
<evidence type="ECO:0000256" key="3">
    <source>
        <dbReference type="ARBA" id="ARBA00009716"/>
    </source>
</evidence>
<dbReference type="OrthoDB" id="6430151at2759"/>
<evidence type="ECO:0000259" key="16">
    <source>
        <dbReference type="PROSITE" id="PS51278"/>
    </source>
</evidence>
<evidence type="ECO:0000256" key="6">
    <source>
        <dbReference type="ARBA" id="ARBA00022643"/>
    </source>
</evidence>
<dbReference type="GO" id="GO:0019676">
    <property type="term" value="P:ammonia assimilation cycle"/>
    <property type="evidence" value="ECO:0007669"/>
    <property type="project" value="TreeGrafter"/>
</dbReference>
<name>A0A7R9L818_9ACAR</name>
<evidence type="ECO:0000256" key="13">
    <source>
        <dbReference type="ARBA" id="ARBA00023291"/>
    </source>
</evidence>
<evidence type="ECO:0000256" key="9">
    <source>
        <dbReference type="ARBA" id="ARBA00023002"/>
    </source>
</evidence>
<dbReference type="EMBL" id="CAJPIZ010019057">
    <property type="protein sequence ID" value="CAG2116788.1"/>
    <property type="molecule type" value="Genomic_DNA"/>
</dbReference>
<dbReference type="EC" id="1.4.7.1" evidence="15"/>
<evidence type="ECO:0000256" key="1">
    <source>
        <dbReference type="ARBA" id="ARBA00001917"/>
    </source>
</evidence>
<evidence type="ECO:0000256" key="2">
    <source>
        <dbReference type="ARBA" id="ARBA00001927"/>
    </source>
</evidence>
<evidence type="ECO:0000256" key="7">
    <source>
        <dbReference type="ARBA" id="ARBA00022723"/>
    </source>
</evidence>
<evidence type="ECO:0000313" key="18">
    <source>
        <dbReference type="Proteomes" id="UP000759131"/>
    </source>
</evidence>
<evidence type="ECO:0000256" key="11">
    <source>
        <dbReference type="ARBA" id="ARBA00023014"/>
    </source>
</evidence>
<reference evidence="17" key="1">
    <citation type="submission" date="2020-11" db="EMBL/GenBank/DDBJ databases">
        <authorList>
            <person name="Tran Van P."/>
        </authorList>
    </citation>
    <scope>NUCLEOTIDE SEQUENCE</scope>
</reference>
<keyword evidence="7" id="KW-0479">Metal-binding</keyword>
<comment type="similarity">
    <text evidence="3">Belongs to the glutamate synthase family.</text>
</comment>
<keyword evidence="18" id="KW-1185">Reference proteome</keyword>
<keyword evidence="4" id="KW-0028">Amino-acid biosynthesis</keyword>
<dbReference type="PROSITE" id="PS51278">
    <property type="entry name" value="GATASE_TYPE_2"/>
    <property type="match status" value="1"/>
</dbReference>
<evidence type="ECO:0000256" key="14">
    <source>
        <dbReference type="ARBA" id="ARBA00037928"/>
    </source>
</evidence>
<evidence type="ECO:0000256" key="10">
    <source>
        <dbReference type="ARBA" id="ARBA00023004"/>
    </source>
</evidence>
<gene>
    <name evidence="17" type="ORF">OSB1V03_LOCUS16744</name>
</gene>
<organism evidence="17">
    <name type="scientific">Medioppia subpectinata</name>
    <dbReference type="NCBI Taxonomy" id="1979941"/>
    <lineage>
        <taxon>Eukaryota</taxon>
        <taxon>Metazoa</taxon>
        <taxon>Ecdysozoa</taxon>
        <taxon>Arthropoda</taxon>
        <taxon>Chelicerata</taxon>
        <taxon>Arachnida</taxon>
        <taxon>Acari</taxon>
        <taxon>Acariformes</taxon>
        <taxon>Sarcoptiformes</taxon>
        <taxon>Oribatida</taxon>
        <taxon>Brachypylina</taxon>
        <taxon>Oppioidea</taxon>
        <taxon>Oppiidae</taxon>
        <taxon>Medioppia</taxon>
    </lineage>
</organism>
<evidence type="ECO:0000313" key="17">
    <source>
        <dbReference type="EMBL" id="CAD7636795.1"/>
    </source>
</evidence>
<accession>A0A7R9L818</accession>
<dbReference type="GO" id="GO:0016040">
    <property type="term" value="F:glutamate synthase (NADH) activity"/>
    <property type="evidence" value="ECO:0007669"/>
    <property type="project" value="TreeGrafter"/>
</dbReference>
<keyword evidence="5" id="KW-0285">Flavoprotein</keyword>
<dbReference type="AlphaFoldDB" id="A0A7R9L818"/>
<keyword evidence="9" id="KW-0560">Oxidoreductase</keyword>
<dbReference type="EMBL" id="OC873632">
    <property type="protein sequence ID" value="CAD7636795.1"/>
    <property type="molecule type" value="Genomic_DNA"/>
</dbReference>
<dbReference type="InterPro" id="IPR017932">
    <property type="entry name" value="GATase_2_dom"/>
</dbReference>
<dbReference type="Gene3D" id="3.60.20.10">
    <property type="entry name" value="Glutamine Phosphoribosylpyrophosphate, subunit 1, domain 1"/>
    <property type="match status" value="1"/>
</dbReference>
<evidence type="ECO:0000256" key="15">
    <source>
        <dbReference type="ARBA" id="ARBA00039085"/>
    </source>
</evidence>
<dbReference type="Pfam" id="PF00310">
    <property type="entry name" value="GATase_2"/>
    <property type="match status" value="1"/>
</dbReference>
<keyword evidence="13" id="KW-0003">3Fe-4S</keyword>
<comment type="pathway">
    <text evidence="14">Amino-acid biosynthesis; L-glutamate biosynthesis via GLT pathway; L-glutamate from 2-oxoglutarate and L-glutamine (ferredoxin route): step 1/1.</text>
</comment>
<keyword evidence="11" id="KW-0411">Iron-sulfur</keyword>
<evidence type="ECO:0000256" key="5">
    <source>
        <dbReference type="ARBA" id="ARBA00022630"/>
    </source>
</evidence>
<dbReference type="PANTHER" id="PTHR11938:SF133">
    <property type="entry name" value="GLUTAMATE SYNTHASE (NADH)"/>
    <property type="match status" value="1"/>
</dbReference>
<dbReference type="Proteomes" id="UP000759131">
    <property type="component" value="Unassembled WGS sequence"/>
</dbReference>
<protein>
    <recommendedName>
        <fullName evidence="15">glutamate synthase (ferredoxin)</fullName>
        <ecNumber evidence="15">1.4.7.1</ecNumber>
    </recommendedName>
</protein>
<feature type="non-terminal residue" evidence="17">
    <location>
        <position position="167"/>
    </location>
</feature>
<sequence length="167" mass="18168">MANCVDPSIRSLFNVKDEKAACGVGFIVSIDGIASHKLLMNAKTLSARMEHRGACSCDNSTGDGAGVLASIPHQFYAKKIKDSKGIDLPVAGKYATGILFLDPITHIQAEELFEVLAAENELKVLCWRDVPTDSNCIGEVAKSNEPLMKQVFVVPNDDIDDNEFKRK</sequence>
<evidence type="ECO:0000256" key="8">
    <source>
        <dbReference type="ARBA" id="ARBA00022962"/>
    </source>
</evidence>
<dbReference type="InterPro" id="IPR050711">
    <property type="entry name" value="ET-N_metabolism_enzyme"/>
</dbReference>
<comment type="cofactor">
    <cofactor evidence="1">
        <name>FMN</name>
        <dbReference type="ChEBI" id="CHEBI:58210"/>
    </cofactor>
</comment>
<dbReference type="SUPFAM" id="SSF56235">
    <property type="entry name" value="N-terminal nucleophile aminohydrolases (Ntn hydrolases)"/>
    <property type="match status" value="1"/>
</dbReference>
<dbReference type="GO" id="GO:0046872">
    <property type="term" value="F:metal ion binding"/>
    <property type="evidence" value="ECO:0007669"/>
    <property type="project" value="UniProtKB-KW"/>
</dbReference>
<evidence type="ECO:0000256" key="4">
    <source>
        <dbReference type="ARBA" id="ARBA00022605"/>
    </source>
</evidence>
<keyword evidence="12" id="KW-0314">Glutamate biosynthesis</keyword>